<reference evidence="1 2" key="1">
    <citation type="journal article" date="2018" name="Nat. Ecol. Evol.">
        <title>Pezizomycetes genomes reveal the molecular basis of ectomycorrhizal truffle lifestyle.</title>
        <authorList>
            <person name="Murat C."/>
            <person name="Payen T."/>
            <person name="Noel B."/>
            <person name="Kuo A."/>
            <person name="Morin E."/>
            <person name="Chen J."/>
            <person name="Kohler A."/>
            <person name="Krizsan K."/>
            <person name="Balestrini R."/>
            <person name="Da Silva C."/>
            <person name="Montanini B."/>
            <person name="Hainaut M."/>
            <person name="Levati E."/>
            <person name="Barry K.W."/>
            <person name="Belfiori B."/>
            <person name="Cichocki N."/>
            <person name="Clum A."/>
            <person name="Dockter R.B."/>
            <person name="Fauchery L."/>
            <person name="Guy J."/>
            <person name="Iotti M."/>
            <person name="Le Tacon F."/>
            <person name="Lindquist E.A."/>
            <person name="Lipzen A."/>
            <person name="Malagnac F."/>
            <person name="Mello A."/>
            <person name="Molinier V."/>
            <person name="Miyauchi S."/>
            <person name="Poulain J."/>
            <person name="Riccioni C."/>
            <person name="Rubini A."/>
            <person name="Sitrit Y."/>
            <person name="Splivallo R."/>
            <person name="Traeger S."/>
            <person name="Wang M."/>
            <person name="Zifcakova L."/>
            <person name="Wipf D."/>
            <person name="Zambonelli A."/>
            <person name="Paolocci F."/>
            <person name="Nowrousian M."/>
            <person name="Ottonello S."/>
            <person name="Baldrian P."/>
            <person name="Spatafora J.W."/>
            <person name="Henrissat B."/>
            <person name="Nagy L.G."/>
            <person name="Aury J.M."/>
            <person name="Wincker P."/>
            <person name="Grigoriev I.V."/>
            <person name="Bonfante P."/>
            <person name="Martin F.M."/>
        </authorList>
    </citation>
    <scope>NUCLEOTIDE SEQUENCE [LARGE SCALE GENOMIC DNA]</scope>
    <source>
        <strain evidence="1 2">120613-1</strain>
    </source>
</reference>
<dbReference type="OrthoDB" id="8016097at2759"/>
<proteinExistence type="predicted"/>
<gene>
    <name evidence="1" type="ORF">L873DRAFT_1052738</name>
</gene>
<name>A0A3N4JIP8_9PEZI</name>
<evidence type="ECO:0000313" key="1">
    <source>
        <dbReference type="EMBL" id="RPA98113.1"/>
    </source>
</evidence>
<protein>
    <submittedName>
        <fullName evidence="1">Uncharacterized protein</fullName>
    </submittedName>
</protein>
<sequence>MYHSNLYLVHSYWEGFYAKASPIVSPIASPATPTEVLCLDSLHYTSIIAEKAFYNCQVVVKFNLKAYAHSTNIVEWLNK</sequence>
<organism evidence="1 2">
    <name type="scientific">Choiromyces venosus 120613-1</name>
    <dbReference type="NCBI Taxonomy" id="1336337"/>
    <lineage>
        <taxon>Eukaryota</taxon>
        <taxon>Fungi</taxon>
        <taxon>Dikarya</taxon>
        <taxon>Ascomycota</taxon>
        <taxon>Pezizomycotina</taxon>
        <taxon>Pezizomycetes</taxon>
        <taxon>Pezizales</taxon>
        <taxon>Tuberaceae</taxon>
        <taxon>Choiromyces</taxon>
    </lineage>
</organism>
<dbReference type="AlphaFoldDB" id="A0A3N4JIP8"/>
<accession>A0A3N4JIP8</accession>
<dbReference type="EMBL" id="ML120398">
    <property type="protein sequence ID" value="RPA98113.1"/>
    <property type="molecule type" value="Genomic_DNA"/>
</dbReference>
<keyword evidence="2" id="KW-1185">Reference proteome</keyword>
<evidence type="ECO:0000313" key="2">
    <source>
        <dbReference type="Proteomes" id="UP000276215"/>
    </source>
</evidence>
<dbReference type="Proteomes" id="UP000276215">
    <property type="component" value="Unassembled WGS sequence"/>
</dbReference>